<feature type="domain" description="DUF7730" evidence="1">
    <location>
        <begin position="31"/>
        <end position="151"/>
    </location>
</feature>
<dbReference type="PANTHER" id="PTHR38790">
    <property type="entry name" value="2EXR DOMAIN-CONTAINING PROTEIN-RELATED"/>
    <property type="match status" value="1"/>
</dbReference>
<name>A0A8H5TP74_FUSHE</name>
<comment type="caution">
    <text evidence="2">The sequence shown here is derived from an EMBL/GenBank/DDBJ whole genome shotgun (WGS) entry which is preliminary data.</text>
</comment>
<dbReference type="EMBL" id="JAAGWQ010000056">
    <property type="protein sequence ID" value="KAF5673032.1"/>
    <property type="molecule type" value="Genomic_DNA"/>
</dbReference>
<evidence type="ECO:0000313" key="2">
    <source>
        <dbReference type="EMBL" id="KAF5673032.1"/>
    </source>
</evidence>
<evidence type="ECO:0000259" key="1">
    <source>
        <dbReference type="Pfam" id="PF24864"/>
    </source>
</evidence>
<organism evidence="2 3">
    <name type="scientific">Fusarium heterosporum</name>
    <dbReference type="NCBI Taxonomy" id="42747"/>
    <lineage>
        <taxon>Eukaryota</taxon>
        <taxon>Fungi</taxon>
        <taxon>Dikarya</taxon>
        <taxon>Ascomycota</taxon>
        <taxon>Pezizomycotina</taxon>
        <taxon>Sordariomycetes</taxon>
        <taxon>Hypocreomycetidae</taxon>
        <taxon>Hypocreales</taxon>
        <taxon>Nectriaceae</taxon>
        <taxon>Fusarium</taxon>
        <taxon>Fusarium heterosporum species complex</taxon>
    </lineage>
</organism>
<keyword evidence="3" id="KW-1185">Reference proteome</keyword>
<accession>A0A8H5TP74</accession>
<gene>
    <name evidence="2" type="ORF">FHETE_3517</name>
</gene>
<dbReference type="Pfam" id="PF24864">
    <property type="entry name" value="DUF7730"/>
    <property type="match status" value="1"/>
</dbReference>
<sequence length="280" mass="31742">MFLTRSSLPEQELTSVERFRKNSRFTHTPAYQGRSPLFSLPLEIRELIYIELFGSELVHVLPRQRGDKFNGKGAPTDANVSVFAHCVCCRGRESVPHYHEEKNHEWRFLSANLLKTCQSAYIEGIPILYRTNTLSFHSPRDMVFFQARVAPFSALAQFVDLYCAKTYLHNSLACDKKSFHPWALPKSQFDAYFDMIWLDKGLALNGRQVRLYFESEGTGNTYVASNLKTLLRPDVVPAANVQIFLQDSSNRIVGDDAKLVLTSNKQGSVTIITNAQIAEG</sequence>
<dbReference type="InterPro" id="IPR056632">
    <property type="entry name" value="DUF7730"/>
</dbReference>
<proteinExistence type="predicted"/>
<dbReference type="AlphaFoldDB" id="A0A8H5TP74"/>
<evidence type="ECO:0000313" key="3">
    <source>
        <dbReference type="Proteomes" id="UP000567885"/>
    </source>
</evidence>
<protein>
    <recommendedName>
        <fullName evidence="1">DUF7730 domain-containing protein</fullName>
    </recommendedName>
</protein>
<dbReference type="Proteomes" id="UP000567885">
    <property type="component" value="Unassembled WGS sequence"/>
</dbReference>
<reference evidence="2 3" key="1">
    <citation type="submission" date="2020-05" db="EMBL/GenBank/DDBJ databases">
        <title>Identification and distribution of gene clusters putatively required for synthesis of sphingolipid metabolism inhibitors in phylogenetically diverse species of the filamentous fungus Fusarium.</title>
        <authorList>
            <person name="Kim H.-S."/>
            <person name="Busman M."/>
            <person name="Brown D.W."/>
            <person name="Divon H."/>
            <person name="Uhlig S."/>
            <person name="Proctor R.H."/>
        </authorList>
    </citation>
    <scope>NUCLEOTIDE SEQUENCE [LARGE SCALE GENOMIC DNA]</scope>
    <source>
        <strain evidence="2 3">NRRL 20693</strain>
    </source>
</reference>
<dbReference type="OrthoDB" id="4757095at2759"/>